<dbReference type="RefSeq" id="WP_192788913.1">
    <property type="nucleotide sequence ID" value="NZ_JADBEK010000001.1"/>
</dbReference>
<gene>
    <name evidence="1" type="ORF">H4W80_007009</name>
</gene>
<comment type="caution">
    <text evidence="1">The sequence shown here is derived from an EMBL/GenBank/DDBJ whole genome shotgun (WGS) entry which is preliminary data.</text>
</comment>
<proteinExistence type="predicted"/>
<evidence type="ECO:0000313" key="1">
    <source>
        <dbReference type="EMBL" id="MBE1588751.1"/>
    </source>
</evidence>
<sequence>MTAEHLDGNALAGPLGEIFAVDVTAATGRCASCGLAGPIASLRVYGPGPGLVARCPGCEEVILRLVRGPGTAWLDLRGTVSLRVNLPD</sequence>
<dbReference type="InterPro" id="IPR045423">
    <property type="entry name" value="DUF6510"/>
</dbReference>
<organism evidence="1 2">
    <name type="scientific">Nonomuraea angiospora</name>
    <dbReference type="NCBI Taxonomy" id="46172"/>
    <lineage>
        <taxon>Bacteria</taxon>
        <taxon>Bacillati</taxon>
        <taxon>Actinomycetota</taxon>
        <taxon>Actinomycetes</taxon>
        <taxon>Streptosporangiales</taxon>
        <taxon>Streptosporangiaceae</taxon>
        <taxon>Nonomuraea</taxon>
    </lineage>
</organism>
<protein>
    <submittedName>
        <fullName evidence="1">Uncharacterized protein</fullName>
    </submittedName>
</protein>
<dbReference type="Pfam" id="PF20120">
    <property type="entry name" value="DUF6510"/>
    <property type="match status" value="1"/>
</dbReference>
<name>A0ABR9M768_9ACTN</name>
<dbReference type="EMBL" id="JADBEK010000001">
    <property type="protein sequence ID" value="MBE1588751.1"/>
    <property type="molecule type" value="Genomic_DNA"/>
</dbReference>
<evidence type="ECO:0000313" key="2">
    <source>
        <dbReference type="Proteomes" id="UP000633509"/>
    </source>
</evidence>
<reference evidence="1 2" key="1">
    <citation type="submission" date="2020-10" db="EMBL/GenBank/DDBJ databases">
        <title>Sequencing the genomes of 1000 actinobacteria strains.</title>
        <authorList>
            <person name="Klenk H.-P."/>
        </authorList>
    </citation>
    <scope>NUCLEOTIDE SEQUENCE [LARGE SCALE GENOMIC DNA]</scope>
    <source>
        <strain evidence="1 2">DSM 43173</strain>
    </source>
</reference>
<dbReference type="Proteomes" id="UP000633509">
    <property type="component" value="Unassembled WGS sequence"/>
</dbReference>
<keyword evidence="2" id="KW-1185">Reference proteome</keyword>
<accession>A0ABR9M768</accession>